<sequence length="99" mass="11917">MKYLKIENNKGLYRLDTTQDIWTDLDQINKEHLLDLLKFASTGEFEMDEYKDQLLQNPAHNIIYKNIYGKFNDFLKNKTRFQDSAESTYKQAIEKYQLQ</sequence>
<proteinExistence type="predicted"/>
<dbReference type="KEGG" id="fuv:JR347_15735"/>
<dbReference type="AlphaFoldDB" id="A0A974WG70"/>
<dbReference type="Proteomes" id="UP000662783">
    <property type="component" value="Chromosome"/>
</dbReference>
<accession>A0A974WG70</accession>
<reference evidence="1" key="1">
    <citation type="submission" date="2021-02" db="EMBL/GenBank/DDBJ databases">
        <title>Fulvivirga sp. S481 isolated from sea water.</title>
        <authorList>
            <person name="Bae S.S."/>
            <person name="Baek K."/>
        </authorList>
    </citation>
    <scope>NUCLEOTIDE SEQUENCE</scope>
    <source>
        <strain evidence="1">S481</strain>
    </source>
</reference>
<name>A0A974WG70_9BACT</name>
<dbReference type="RefSeq" id="WP_205721541.1">
    <property type="nucleotide sequence ID" value="NZ_CP070608.1"/>
</dbReference>
<dbReference type="EMBL" id="CP070608">
    <property type="protein sequence ID" value="QSE97028.1"/>
    <property type="molecule type" value="Genomic_DNA"/>
</dbReference>
<evidence type="ECO:0000313" key="1">
    <source>
        <dbReference type="EMBL" id="QSE97028.1"/>
    </source>
</evidence>
<organism evidence="1 2">
    <name type="scientific">Fulvivirga lutea</name>
    <dbReference type="NCBI Taxonomy" id="2810512"/>
    <lineage>
        <taxon>Bacteria</taxon>
        <taxon>Pseudomonadati</taxon>
        <taxon>Bacteroidota</taxon>
        <taxon>Cytophagia</taxon>
        <taxon>Cytophagales</taxon>
        <taxon>Fulvivirgaceae</taxon>
        <taxon>Fulvivirga</taxon>
    </lineage>
</organism>
<keyword evidence="2" id="KW-1185">Reference proteome</keyword>
<protein>
    <submittedName>
        <fullName evidence="1">Uncharacterized protein</fullName>
    </submittedName>
</protein>
<gene>
    <name evidence="1" type="ORF">JR347_15735</name>
</gene>
<evidence type="ECO:0000313" key="2">
    <source>
        <dbReference type="Proteomes" id="UP000662783"/>
    </source>
</evidence>